<evidence type="ECO:0000313" key="6">
    <source>
        <dbReference type="Proteomes" id="UP001150830"/>
    </source>
</evidence>
<evidence type="ECO:0000256" key="1">
    <source>
        <dbReference type="ARBA" id="ARBA00010062"/>
    </source>
</evidence>
<dbReference type="RefSeq" id="WP_283172091.1">
    <property type="nucleotide sequence ID" value="NZ_JAPNOA010000006.1"/>
</dbReference>
<dbReference type="InterPro" id="IPR028081">
    <property type="entry name" value="Leu-bd"/>
</dbReference>
<dbReference type="PANTHER" id="PTHR30483">
    <property type="entry name" value="LEUCINE-SPECIFIC-BINDING PROTEIN"/>
    <property type="match status" value="1"/>
</dbReference>
<evidence type="ECO:0000256" key="3">
    <source>
        <dbReference type="SAM" id="SignalP"/>
    </source>
</evidence>
<keyword evidence="2 3" id="KW-0732">Signal</keyword>
<dbReference type="Proteomes" id="UP001150830">
    <property type="component" value="Unassembled WGS sequence"/>
</dbReference>
<dbReference type="EMBL" id="JAPNOA010000006">
    <property type="protein sequence ID" value="MCY0963873.1"/>
    <property type="molecule type" value="Genomic_DNA"/>
</dbReference>
<dbReference type="Gene3D" id="3.40.50.2300">
    <property type="match status" value="2"/>
</dbReference>
<gene>
    <name evidence="5" type="ORF">OUO13_01550</name>
</gene>
<dbReference type="Pfam" id="PF13458">
    <property type="entry name" value="Peripla_BP_6"/>
    <property type="match status" value="1"/>
</dbReference>
<comment type="similarity">
    <text evidence="1">Belongs to the leucine-binding protein family.</text>
</comment>
<dbReference type="PROSITE" id="PS51257">
    <property type="entry name" value="PROKAR_LIPOPROTEIN"/>
    <property type="match status" value="1"/>
</dbReference>
<evidence type="ECO:0000256" key="2">
    <source>
        <dbReference type="ARBA" id="ARBA00022729"/>
    </source>
</evidence>
<feature type="chain" id="PRO_5040914451" evidence="3">
    <location>
        <begin position="30"/>
        <end position="423"/>
    </location>
</feature>
<comment type="caution">
    <text evidence="5">The sequence shown here is derived from an EMBL/GenBank/DDBJ whole genome shotgun (WGS) entry which is preliminary data.</text>
</comment>
<dbReference type="InterPro" id="IPR051010">
    <property type="entry name" value="BCAA_transport"/>
</dbReference>
<reference evidence="5" key="1">
    <citation type="submission" date="2022-11" db="EMBL/GenBank/DDBJ databases">
        <title>Parathalassolutuus dongxingensis gen. nov., sp. nov., a novel member of family Oceanospirillaceae isolated from a coastal shrimp pond in Guangxi, China.</title>
        <authorList>
            <person name="Chen H."/>
        </authorList>
    </citation>
    <scope>NUCLEOTIDE SEQUENCE</scope>
    <source>
        <strain evidence="5">G-43</strain>
    </source>
</reference>
<dbReference type="InterPro" id="IPR028082">
    <property type="entry name" value="Peripla_BP_I"/>
</dbReference>
<keyword evidence="6" id="KW-1185">Reference proteome</keyword>
<evidence type="ECO:0000313" key="5">
    <source>
        <dbReference type="EMBL" id="MCY0963873.1"/>
    </source>
</evidence>
<dbReference type="SUPFAM" id="SSF53822">
    <property type="entry name" value="Periplasmic binding protein-like I"/>
    <property type="match status" value="1"/>
</dbReference>
<dbReference type="AlphaFoldDB" id="A0A9X3EAD0"/>
<protein>
    <submittedName>
        <fullName evidence="5">ABC transporter substrate-binding protein</fullName>
    </submittedName>
</protein>
<feature type="domain" description="Leucine-binding protein" evidence="4">
    <location>
        <begin position="32"/>
        <end position="377"/>
    </location>
</feature>
<organism evidence="5 6">
    <name type="scientific">Parathalassolituus penaei</name>
    <dbReference type="NCBI Taxonomy" id="2997323"/>
    <lineage>
        <taxon>Bacteria</taxon>
        <taxon>Pseudomonadati</taxon>
        <taxon>Pseudomonadota</taxon>
        <taxon>Gammaproteobacteria</taxon>
        <taxon>Oceanospirillales</taxon>
        <taxon>Oceanospirillaceae</taxon>
        <taxon>Parathalassolituus</taxon>
    </lineage>
</organism>
<name>A0A9X3EAD0_9GAMM</name>
<sequence length="423" mass="46428">MFLSATKRHPILTAVLLVSSCLTSNTTLAADSIKLGLLHPTTGRYKAEGYEQAQGALLAVEEINQSGGLLGKPLELLMADTASKVEHAATASHELLAQGAEVLLGGISSDVVIEIGKTAAEQHVLYLPTLGTANEITEEEGNRHLFREYISARMTAQALAFYLNQNIQDKKLFFVTADYSWGNSTEASIRTFTHTTNTASHPGVKVPYPRPRQQELQSALDAAAVSAADILVLVQFGEDMATALELADNMGLKEHMQIVVPNLTESMAASAGASLMENVVGTTPWTWSVPYQYGYPRGKAFVEDYVERFHQYPGSVAAAAYDSIYQYRDAASRAGTTNSDRVIKALENHSYSLLKDPQQWRAFDHQNIQSVYVVRGKPRDTVMQSELRSDYFEILLNVPGNSTARSQEEWTEIRQQAGKASHL</sequence>
<feature type="signal peptide" evidence="3">
    <location>
        <begin position="1"/>
        <end position="29"/>
    </location>
</feature>
<accession>A0A9X3EAD0</accession>
<proteinExistence type="inferred from homology"/>
<dbReference type="PANTHER" id="PTHR30483:SF6">
    <property type="entry name" value="PERIPLASMIC BINDING PROTEIN OF ABC TRANSPORTER FOR NATURAL AMINO ACIDS"/>
    <property type="match status" value="1"/>
</dbReference>
<evidence type="ECO:0000259" key="4">
    <source>
        <dbReference type="Pfam" id="PF13458"/>
    </source>
</evidence>